<evidence type="ECO:0000256" key="2">
    <source>
        <dbReference type="ARBA" id="ARBA00009840"/>
    </source>
</evidence>
<dbReference type="EMBL" id="AP012051">
    <property type="protein sequence ID" value="BAL80651.1"/>
    <property type="molecule type" value="Genomic_DNA"/>
</dbReference>
<evidence type="ECO:0000256" key="1">
    <source>
        <dbReference type="ARBA" id="ARBA00003416"/>
    </source>
</evidence>
<keyword evidence="5" id="KW-1133">Transmembrane helix</keyword>
<keyword evidence="4" id="KW-0233">DNA recombination</keyword>
<dbReference type="PANTHER" id="PTHR30563">
    <property type="entry name" value="DNA RECOMBINATION PROTEIN RMUC"/>
    <property type="match status" value="1"/>
</dbReference>
<evidence type="ECO:0000256" key="3">
    <source>
        <dbReference type="ARBA" id="ARBA00023054"/>
    </source>
</evidence>
<evidence type="ECO:0000256" key="4">
    <source>
        <dbReference type="ARBA" id="ARBA00023172"/>
    </source>
</evidence>
<reference evidence="6 7" key="1">
    <citation type="submission" date="2011-01" db="EMBL/GenBank/DDBJ databases">
        <title>Whole genome sequence of Caldisericum exile AZM16c01.</title>
        <authorList>
            <person name="Narita-Yamada S."/>
            <person name="Kawakoshi A."/>
            <person name="Nakamura S."/>
            <person name="Sasagawa M."/>
            <person name="Fukada J."/>
            <person name="Sekine M."/>
            <person name="Kato Y."/>
            <person name="Fukai R."/>
            <person name="Sasaki K."/>
            <person name="Hanamaki A."/>
            <person name="Narita H."/>
            <person name="Konno Y."/>
            <person name="Mori K."/>
            <person name="Yamazaki S."/>
            <person name="Suzuki K."/>
            <person name="Fujita N."/>
        </authorList>
    </citation>
    <scope>NUCLEOTIDE SEQUENCE [LARGE SCALE GENOMIC DNA]</scope>
    <source>
        <strain evidence="7">DSM 21853 / NBRC 104410 / AZM16c01</strain>
    </source>
</reference>
<keyword evidence="3" id="KW-0175">Coiled coil</keyword>
<keyword evidence="5" id="KW-0812">Transmembrane</keyword>
<name>A0A7U6GE05_CALEA</name>
<organism evidence="6 7">
    <name type="scientific">Caldisericum exile (strain DSM 21853 / NBRC 104410 / AZM16c01)</name>
    <dbReference type="NCBI Taxonomy" id="511051"/>
    <lineage>
        <taxon>Bacteria</taxon>
        <taxon>Pseudomonadati</taxon>
        <taxon>Caldisericota/Cryosericota group</taxon>
        <taxon>Caldisericota</taxon>
        <taxon>Caldisericia</taxon>
        <taxon>Caldisericales</taxon>
        <taxon>Caldisericaceae</taxon>
        <taxon>Caldisericum</taxon>
    </lineage>
</organism>
<evidence type="ECO:0000313" key="6">
    <source>
        <dbReference type="EMBL" id="BAL80651.1"/>
    </source>
</evidence>
<evidence type="ECO:0000256" key="5">
    <source>
        <dbReference type="SAM" id="Phobius"/>
    </source>
</evidence>
<feature type="transmembrane region" description="Helical" evidence="5">
    <location>
        <begin position="6"/>
        <end position="25"/>
    </location>
</feature>
<accession>A0A7U6GE05</accession>
<dbReference type="PANTHER" id="PTHR30563:SF0">
    <property type="entry name" value="DNA RECOMBINATION PROTEIN RMUC"/>
    <property type="match status" value="1"/>
</dbReference>
<dbReference type="InterPro" id="IPR003798">
    <property type="entry name" value="DNA_recombination_RmuC"/>
</dbReference>
<gene>
    <name evidence="6" type="ordered locus">CSE_05250</name>
</gene>
<dbReference type="KEGG" id="cex:CSE_05250"/>
<proteinExistence type="inferred from homology"/>
<dbReference type="Pfam" id="PF02646">
    <property type="entry name" value="RmuC"/>
    <property type="match status" value="1"/>
</dbReference>
<comment type="function">
    <text evidence="1">Involved in DNA recombination.</text>
</comment>
<keyword evidence="5" id="KW-0472">Membrane</keyword>
<dbReference type="OrthoDB" id="370725at2"/>
<dbReference type="RefSeq" id="WP_014453055.1">
    <property type="nucleotide sequence ID" value="NC_017096.1"/>
</dbReference>
<dbReference type="AlphaFoldDB" id="A0A7U6GE05"/>
<dbReference type="GO" id="GO:0006310">
    <property type="term" value="P:DNA recombination"/>
    <property type="evidence" value="ECO:0007669"/>
    <property type="project" value="UniProtKB-KW"/>
</dbReference>
<evidence type="ECO:0000313" key="7">
    <source>
        <dbReference type="Proteomes" id="UP000004793"/>
    </source>
</evidence>
<sequence>MNTTVILVIGLVVFAIAMLIMVLKISQMQESLKSSVKDSLLENIHKLYTSISDLKEEYGKITSTLSTLSDISNDTKTLKSYLTNTKIRGYWGERLVEDIINIVGLKEGINYVKQTTDSDSRPDFTFYLPNGKVINLDAKFPLDNYKKFIEAQSEAEKESFKKEFIKDVKNRINEVAKKNYVNENTVDFASVFIANEGTYAFLLSEEPGIIDEALSKQIVLTSPTTLYALLSVLRKATEYYILEKSVRDVLDLMVKFEKEWGNYLKEFDKLDKAINDLKDTYNKLVTTRKDKLDSVLTEIESKKALMEETENETQEKVN</sequence>
<comment type="similarity">
    <text evidence="2">Belongs to the RmuC family.</text>
</comment>
<protein>
    <submittedName>
        <fullName evidence="6">RmuC family protein</fullName>
    </submittedName>
</protein>
<keyword evidence="7" id="KW-1185">Reference proteome</keyword>
<dbReference type="Proteomes" id="UP000004793">
    <property type="component" value="Chromosome"/>
</dbReference>